<comment type="caution">
    <text evidence="1">The sequence shown here is derived from an EMBL/GenBank/DDBJ whole genome shotgun (WGS) entry which is preliminary data.</text>
</comment>
<dbReference type="Proteomes" id="UP000885695">
    <property type="component" value="Unassembled WGS sequence"/>
</dbReference>
<evidence type="ECO:0000313" key="1">
    <source>
        <dbReference type="EMBL" id="HEB13476.1"/>
    </source>
</evidence>
<organism evidence="1">
    <name type="scientific">candidate division CPR3 bacterium</name>
    <dbReference type="NCBI Taxonomy" id="2268181"/>
    <lineage>
        <taxon>Bacteria</taxon>
        <taxon>Bacteria division CPR3</taxon>
    </lineage>
</organism>
<accession>A0A7C1SUK6</accession>
<dbReference type="AlphaFoldDB" id="A0A7C1SUK6"/>
<reference evidence="1" key="1">
    <citation type="journal article" date="2020" name="mSystems">
        <title>Genome- and Community-Level Interaction Insights into Carbon Utilization and Element Cycling Functions of Hydrothermarchaeota in Hydrothermal Sediment.</title>
        <authorList>
            <person name="Zhou Z."/>
            <person name="Liu Y."/>
            <person name="Xu W."/>
            <person name="Pan J."/>
            <person name="Luo Z.H."/>
            <person name="Li M."/>
        </authorList>
    </citation>
    <scope>NUCLEOTIDE SEQUENCE [LARGE SCALE GENOMIC DNA]</scope>
    <source>
        <strain evidence="1">HyVt-369</strain>
    </source>
</reference>
<sequence length="242" mass="27887">MELKDMKIKRIILEIRYPPHFAVNRNIWDIAEKFKENSTGFKITVSNGIAIEKPEVCTELTAEIHRASYSAENVSDVNKVIRDASDFLQHIIDLHGISLIGRLGSRFYYMLSEEKEFNREYYAELISKTTKLVENGGFPPVSTGGLVLRFPESERGIRFGVFSGDKEVIMRYHDFHNSPEFLQPCILFDIDLCKDQVATGFIERKGFRPKKFSIKEEIQAAHKQSLSFVSRYLRLLEEKGNA</sequence>
<proteinExistence type="predicted"/>
<evidence type="ECO:0008006" key="2">
    <source>
        <dbReference type="Google" id="ProtNLM"/>
    </source>
</evidence>
<name>A0A7C1SUK6_UNCC3</name>
<protein>
    <recommendedName>
        <fullName evidence="2">TIGR04255 family protein</fullName>
    </recommendedName>
</protein>
<gene>
    <name evidence="1" type="ORF">ENI13_00675</name>
</gene>
<dbReference type="EMBL" id="DRHL01000033">
    <property type="protein sequence ID" value="HEB13476.1"/>
    <property type="molecule type" value="Genomic_DNA"/>
</dbReference>